<evidence type="ECO:0000313" key="1">
    <source>
        <dbReference type="EMBL" id="MBL0740317.1"/>
    </source>
</evidence>
<dbReference type="RefSeq" id="WP_202007515.1">
    <property type="nucleotide sequence ID" value="NZ_JAERRB010000001.1"/>
</dbReference>
<organism evidence="1 2">
    <name type="scientific">Chryseolinea lacunae</name>
    <dbReference type="NCBI Taxonomy" id="2801331"/>
    <lineage>
        <taxon>Bacteria</taxon>
        <taxon>Pseudomonadati</taxon>
        <taxon>Bacteroidota</taxon>
        <taxon>Cytophagia</taxon>
        <taxon>Cytophagales</taxon>
        <taxon>Fulvivirgaceae</taxon>
        <taxon>Chryseolinea</taxon>
    </lineage>
</organism>
<protein>
    <submittedName>
        <fullName evidence="1">DUF4202 domain-containing protein</fullName>
    </submittedName>
</protein>
<proteinExistence type="predicted"/>
<comment type="caution">
    <text evidence="1">The sequence shown here is derived from an EMBL/GenBank/DDBJ whole genome shotgun (WGS) entry which is preliminary data.</text>
</comment>
<sequence>MAFTSERFDKAIVMFDAYNQNDPHLEEWNGESLPKELLYAQRMSERLKRFLPLGPEYMKLAARCQHIGRWEIPRNTYPMDRKGYLQWRNSLKAHHAKIAEEVLTRCGYDTDTIEKVKFLLLKKELLQHHPDTQVLEDVICLVFIEYYLEDFAARHDDDKVVDILRKTLKKMSGKAIEDAGKIAVSEKISALIGRAVTEKP</sequence>
<gene>
    <name evidence="1" type="ORF">JI741_03770</name>
</gene>
<name>A0ABS1KNQ0_9BACT</name>
<dbReference type="Proteomes" id="UP000613030">
    <property type="component" value="Unassembled WGS sequence"/>
</dbReference>
<keyword evidence="2" id="KW-1185">Reference proteome</keyword>
<dbReference type="InterPro" id="IPR025255">
    <property type="entry name" value="DUF4202"/>
</dbReference>
<dbReference type="EMBL" id="JAERRB010000001">
    <property type="protein sequence ID" value="MBL0740317.1"/>
    <property type="molecule type" value="Genomic_DNA"/>
</dbReference>
<dbReference type="Pfam" id="PF13875">
    <property type="entry name" value="DUF4202"/>
    <property type="match status" value="1"/>
</dbReference>
<reference evidence="1 2" key="1">
    <citation type="submission" date="2021-01" db="EMBL/GenBank/DDBJ databases">
        <title>Chryseolinea sp. Jin1 Genome sequencing and assembly.</title>
        <authorList>
            <person name="Kim I."/>
        </authorList>
    </citation>
    <scope>NUCLEOTIDE SEQUENCE [LARGE SCALE GENOMIC DNA]</scope>
    <source>
        <strain evidence="1 2">Jin1</strain>
    </source>
</reference>
<dbReference type="PANTHER" id="PTHR41729:SF1">
    <property type="entry name" value="GLUTAMYL-TRNA SYNTHETASE"/>
    <property type="match status" value="1"/>
</dbReference>
<evidence type="ECO:0000313" key="2">
    <source>
        <dbReference type="Proteomes" id="UP000613030"/>
    </source>
</evidence>
<accession>A0ABS1KNQ0</accession>
<dbReference type="PANTHER" id="PTHR41729">
    <property type="entry name" value="GLUTAMYL-TRNA SYNTHETASE"/>
    <property type="match status" value="1"/>
</dbReference>